<comment type="caution">
    <text evidence="1">The sequence shown here is derived from an EMBL/GenBank/DDBJ whole genome shotgun (WGS) entry which is preliminary data.</text>
</comment>
<dbReference type="Proteomes" id="UP000076519">
    <property type="component" value="Unassembled WGS sequence"/>
</dbReference>
<evidence type="ECO:0008006" key="3">
    <source>
        <dbReference type="Google" id="ProtNLM"/>
    </source>
</evidence>
<dbReference type="EMBL" id="LIYF01000028">
    <property type="protein sequence ID" value="KZK05612.1"/>
    <property type="molecule type" value="Genomic_DNA"/>
</dbReference>
<proteinExistence type="predicted"/>
<evidence type="ECO:0000313" key="1">
    <source>
        <dbReference type="EMBL" id="KZK05612.1"/>
    </source>
</evidence>
<evidence type="ECO:0000313" key="2">
    <source>
        <dbReference type="Proteomes" id="UP000076519"/>
    </source>
</evidence>
<accession>A0A166J7Q8</accession>
<protein>
    <recommendedName>
        <fullName evidence="3">TIGR04197 family type VII secretion effector</fullName>
    </recommendedName>
</protein>
<gene>
    <name evidence="1" type="ORF">AB996_1900</name>
</gene>
<organism evidence="1 2">
    <name type="scientific">Lactococcus lactis subsp. cremoris</name>
    <name type="common">Streptococcus cremoris</name>
    <dbReference type="NCBI Taxonomy" id="1359"/>
    <lineage>
        <taxon>Bacteria</taxon>
        <taxon>Bacillati</taxon>
        <taxon>Bacillota</taxon>
        <taxon>Bacilli</taxon>
        <taxon>Lactobacillales</taxon>
        <taxon>Streptococcaceae</taxon>
        <taxon>Lactococcus</taxon>
    </lineage>
</organism>
<reference evidence="1 2" key="1">
    <citation type="submission" date="2015-08" db="EMBL/GenBank/DDBJ databases">
        <title>Draft Genome Sequences of 11 Lactococcus lactis subspecies cremoris strains.</title>
        <authorList>
            <person name="Wels M."/>
            <person name="Backus L."/>
            <person name="Boekhorst J."/>
            <person name="Dijkstra A."/>
            <person name="Beerthuizen M."/>
            <person name="Siezen R."/>
            <person name="Bachmann H."/>
            <person name="Van Hijum S."/>
        </authorList>
    </citation>
    <scope>NUCLEOTIDE SEQUENCE [LARGE SCALE GENOMIC DNA]</scope>
    <source>
        <strain evidence="1 2">KW10</strain>
    </source>
</reference>
<name>A0A166J7Q8_LACLC</name>
<dbReference type="RefSeq" id="WP_063282148.1">
    <property type="nucleotide sequence ID" value="NZ_LIYF01000028.1"/>
</dbReference>
<dbReference type="AlphaFoldDB" id="A0A166J7Q8"/>
<dbReference type="PATRIC" id="fig|1359.32.peg.1797"/>
<sequence length="92" mass="9856">MAGKISSDLGSANAAVSQFNTGNFSSQHFSLGESNITGMKSAEKISNSIIGDLSKLESGIKKQADKFPKLAEIIEERDKQDAADLTTMNWGF</sequence>